<name>A0ABM8C4D8_9BURK</name>
<reference evidence="2" key="1">
    <citation type="submission" date="2022-11" db="EMBL/GenBank/DDBJ databases">
        <title>Isolation and characterization of PLA-degrading bacterium Massilia sp. from Antarctic soil.</title>
        <authorList>
            <person name="Sato K."/>
            <person name="Gomez-Fuentes C."/>
            <person name="Ahmad S.A."/>
            <person name="Zulkharnain A."/>
        </authorList>
    </citation>
    <scope>NUCLEOTIDE SEQUENCE</scope>
    <source>
        <strain evidence="2">N-3</strain>
    </source>
</reference>
<keyword evidence="3" id="KW-1185">Reference proteome</keyword>
<dbReference type="EMBL" id="AP026966">
    <property type="protein sequence ID" value="BDT58081.1"/>
    <property type="molecule type" value="Genomic_DNA"/>
</dbReference>
<sequence>MRRDVLVAMDDQDTLARFDRDHAQDLAAEQAARHAATQQALEAPARVKALEQYITDLAAEMARDVDEGFIVTEMKRLFEPSAQRMLTAAQTFVQAWREMRTVESSLKSAFRLTHCSIQGDRRSGYEMPLIGKANDDDLLPNLIEGVAYDDLVDLNRQFRRLDDALAHQITQQLREAGVPVGMLRVYHPGAASDDRQIYAPDPNPPRKRPSESPFGGATVVTIQT</sequence>
<proteinExistence type="predicted"/>
<evidence type="ECO:0000256" key="1">
    <source>
        <dbReference type="SAM" id="MobiDB-lite"/>
    </source>
</evidence>
<dbReference type="Proteomes" id="UP001163336">
    <property type="component" value="Chromosome"/>
</dbReference>
<feature type="region of interest" description="Disordered" evidence="1">
    <location>
        <begin position="191"/>
        <end position="224"/>
    </location>
</feature>
<protein>
    <submittedName>
        <fullName evidence="2">Uncharacterized protein</fullName>
    </submittedName>
</protein>
<evidence type="ECO:0000313" key="3">
    <source>
        <dbReference type="Proteomes" id="UP001163336"/>
    </source>
</evidence>
<gene>
    <name evidence="2" type="ORF">MasN3_15750</name>
</gene>
<accession>A0ABM8C4D8</accession>
<organism evidence="2 3">
    <name type="scientific">Massilia varians</name>
    <dbReference type="NCBI Taxonomy" id="457921"/>
    <lineage>
        <taxon>Bacteria</taxon>
        <taxon>Pseudomonadati</taxon>
        <taxon>Pseudomonadota</taxon>
        <taxon>Betaproteobacteria</taxon>
        <taxon>Burkholderiales</taxon>
        <taxon>Oxalobacteraceae</taxon>
        <taxon>Telluria group</taxon>
        <taxon>Massilia</taxon>
    </lineage>
</organism>
<evidence type="ECO:0000313" key="2">
    <source>
        <dbReference type="EMBL" id="BDT58081.1"/>
    </source>
</evidence>